<accession>A0A8J8P8J0</accession>
<sequence>MIHSENCSIDMIISFRVRMGRKRLRRQYTLKEGHHILSIMAQVLIHICGERAQLNQNCAYSQVQCRYSLLI</sequence>
<protein>
    <submittedName>
        <fullName evidence="1">Uncharacterized protein</fullName>
    </submittedName>
</protein>
<evidence type="ECO:0000313" key="1">
    <source>
        <dbReference type="EMBL" id="TNV87894.1"/>
    </source>
</evidence>
<evidence type="ECO:0000313" key="2">
    <source>
        <dbReference type="Proteomes" id="UP000785679"/>
    </source>
</evidence>
<comment type="caution">
    <text evidence="1">The sequence shown here is derived from an EMBL/GenBank/DDBJ whole genome shotgun (WGS) entry which is preliminary data.</text>
</comment>
<organism evidence="1 2">
    <name type="scientific">Halteria grandinella</name>
    <dbReference type="NCBI Taxonomy" id="5974"/>
    <lineage>
        <taxon>Eukaryota</taxon>
        <taxon>Sar</taxon>
        <taxon>Alveolata</taxon>
        <taxon>Ciliophora</taxon>
        <taxon>Intramacronucleata</taxon>
        <taxon>Spirotrichea</taxon>
        <taxon>Stichotrichia</taxon>
        <taxon>Sporadotrichida</taxon>
        <taxon>Halteriidae</taxon>
        <taxon>Halteria</taxon>
    </lineage>
</organism>
<dbReference type="AlphaFoldDB" id="A0A8J8P8J0"/>
<name>A0A8J8P8J0_HALGN</name>
<keyword evidence="2" id="KW-1185">Reference proteome</keyword>
<dbReference type="Proteomes" id="UP000785679">
    <property type="component" value="Unassembled WGS sequence"/>
</dbReference>
<gene>
    <name evidence="1" type="ORF">FGO68_gene17185</name>
</gene>
<proteinExistence type="predicted"/>
<reference evidence="1" key="1">
    <citation type="submission" date="2019-06" db="EMBL/GenBank/DDBJ databases">
        <authorList>
            <person name="Zheng W."/>
        </authorList>
    </citation>
    <scope>NUCLEOTIDE SEQUENCE</scope>
    <source>
        <strain evidence="1">QDHG01</strain>
    </source>
</reference>
<dbReference type="EMBL" id="RRYP01000161">
    <property type="protein sequence ID" value="TNV87894.1"/>
    <property type="molecule type" value="Genomic_DNA"/>
</dbReference>